<protein>
    <submittedName>
        <fullName evidence="1">Uncharacterized protein</fullName>
    </submittedName>
</protein>
<name>A0A261F9W8_9BIFI</name>
<dbReference type="AlphaFoldDB" id="A0A261F9W8"/>
<dbReference type="Proteomes" id="UP000228976">
    <property type="component" value="Unassembled WGS sequence"/>
</dbReference>
<gene>
    <name evidence="1" type="ORF">AEAE_0323</name>
</gene>
<evidence type="ECO:0000313" key="2">
    <source>
        <dbReference type="Proteomes" id="UP000228976"/>
    </source>
</evidence>
<comment type="caution">
    <text evidence="1">The sequence shown here is derived from an EMBL/GenBank/DDBJ whole genome shotgun (WGS) entry which is preliminary data.</text>
</comment>
<dbReference type="EMBL" id="MWWU01000002">
    <property type="protein sequence ID" value="OZG55835.1"/>
    <property type="molecule type" value="Genomic_DNA"/>
</dbReference>
<proteinExistence type="predicted"/>
<dbReference type="RefSeq" id="WP_148139938.1">
    <property type="nucleotide sequence ID" value="NZ_JACBYZ010000001.1"/>
</dbReference>
<reference evidence="1 2" key="1">
    <citation type="journal article" date="2017" name="BMC Genomics">
        <title>Comparative genomic and phylogenomic analyses of the Bifidobacteriaceae family.</title>
        <authorList>
            <person name="Lugli G.A."/>
            <person name="Milani C."/>
            <person name="Turroni F."/>
            <person name="Duranti S."/>
            <person name="Mancabelli L."/>
            <person name="Mangifesta M."/>
            <person name="Ferrario C."/>
            <person name="Modesto M."/>
            <person name="Mattarelli P."/>
            <person name="Jiri K."/>
            <person name="van Sinderen D."/>
            <person name="Ventura M."/>
        </authorList>
    </citation>
    <scope>NUCLEOTIDE SEQUENCE [LARGE SCALE GENOMIC DNA]</scope>
    <source>
        <strain evidence="1 2">LMG 21773</strain>
    </source>
</reference>
<sequence>MNGNKRERGSLRVGKYKRTVSHKEIEETTAHTVVTATEWAGNRLVKEGSWDLGSFTPGDYCFF</sequence>
<organism evidence="1 2">
    <name type="scientific">Aeriscardovia aeriphila</name>
    <dbReference type="NCBI Taxonomy" id="218139"/>
    <lineage>
        <taxon>Bacteria</taxon>
        <taxon>Bacillati</taxon>
        <taxon>Actinomycetota</taxon>
        <taxon>Actinomycetes</taxon>
        <taxon>Bifidobacteriales</taxon>
        <taxon>Bifidobacteriaceae</taxon>
        <taxon>Aeriscardovia</taxon>
    </lineage>
</organism>
<keyword evidence="2" id="KW-1185">Reference proteome</keyword>
<evidence type="ECO:0000313" key="1">
    <source>
        <dbReference type="EMBL" id="OZG55835.1"/>
    </source>
</evidence>
<accession>A0A261F9W8</accession>